<evidence type="ECO:0000256" key="1">
    <source>
        <dbReference type="SAM" id="SignalP"/>
    </source>
</evidence>
<reference evidence="3" key="1">
    <citation type="submission" date="2012-07" db="EMBL/GenBank/DDBJ databases">
        <title>The Marssonina brunnea LysM effectors prevent chitin-triggered plant immunity.</title>
        <authorList>
            <person name="Jiang C."/>
            <person name="Cheng Q."/>
            <person name="Cao Y."/>
            <person name="Zhu S."/>
            <person name="Tan B."/>
            <person name="Huang M."/>
            <person name="Wu R."/>
            <person name="Zhou Y."/>
            <person name="Zhang S."/>
            <person name="Xu L."/>
        </authorList>
    </citation>
    <scope>NUCLEOTIDE SEQUENCE</scope>
    <source>
        <strain evidence="3">M6</strain>
    </source>
</reference>
<dbReference type="Gene3D" id="3.10.350.10">
    <property type="entry name" value="LysM domain"/>
    <property type="match status" value="2"/>
</dbReference>
<feature type="chain" id="PRO_5003828507" evidence="1">
    <location>
        <begin position="19"/>
        <end position="144"/>
    </location>
</feature>
<keyword evidence="1" id="KW-0732">Signal</keyword>
<dbReference type="SMART" id="SM00257">
    <property type="entry name" value="LysM"/>
    <property type="match status" value="2"/>
</dbReference>
<dbReference type="Pfam" id="PF01476">
    <property type="entry name" value="LysM"/>
    <property type="match status" value="2"/>
</dbReference>
<protein>
    <submittedName>
        <fullName evidence="3">LysM16p</fullName>
    </submittedName>
</protein>
<feature type="domain" description="LysM" evidence="2">
    <location>
        <begin position="36"/>
        <end position="77"/>
    </location>
</feature>
<organism evidence="3">
    <name type="scientific">Drepanopeziza brunnea f. sp. 'multigermtubi'</name>
    <dbReference type="NCBI Taxonomy" id="698441"/>
    <lineage>
        <taxon>Eukaryota</taxon>
        <taxon>Fungi</taxon>
        <taxon>Dikarya</taxon>
        <taxon>Ascomycota</taxon>
        <taxon>Pezizomycotina</taxon>
        <taxon>Leotiomycetes</taxon>
        <taxon>Helotiales</taxon>
        <taxon>Drepanopezizaceae</taxon>
        <taxon>Drepanopeziza</taxon>
    </lineage>
</organism>
<dbReference type="CDD" id="cd00118">
    <property type="entry name" value="LysM"/>
    <property type="match status" value="2"/>
</dbReference>
<gene>
    <name evidence="3" type="primary">LysM16</name>
</gene>
<accession>J9XN78</accession>
<dbReference type="AlphaFoldDB" id="J9XN78"/>
<dbReference type="InterPro" id="IPR036779">
    <property type="entry name" value="LysM_dom_sf"/>
</dbReference>
<name>J9XN78_9HELO</name>
<sequence>MRFDNNLLLASFLGVATAFRRSCRPDTTSHGTDTGFYSITNTDTLTNIAADFCTTISELQNLNNNAPTTTGDILKVPCKARKRDCSRIPGSDYGYYTIVEGDDLATIGADFCTDANGLAIINDNLIAPPPLSPGMVLEVPCSWN</sequence>
<feature type="signal peptide" evidence="1">
    <location>
        <begin position="1"/>
        <end position="18"/>
    </location>
</feature>
<feature type="domain" description="LysM" evidence="2">
    <location>
        <begin position="95"/>
        <end position="140"/>
    </location>
</feature>
<evidence type="ECO:0000313" key="3">
    <source>
        <dbReference type="EMBL" id="AFS30734.1"/>
    </source>
</evidence>
<proteinExistence type="evidence at transcript level"/>
<dbReference type="InterPro" id="IPR018392">
    <property type="entry name" value="LysM"/>
</dbReference>
<dbReference type="EMBL" id="JX294948">
    <property type="protein sequence ID" value="AFS30734.1"/>
    <property type="molecule type" value="mRNA"/>
</dbReference>
<evidence type="ECO:0000259" key="2">
    <source>
        <dbReference type="SMART" id="SM00257"/>
    </source>
</evidence>